<keyword evidence="2" id="KW-1185">Reference proteome</keyword>
<dbReference type="EMBL" id="JBHSAY010000005">
    <property type="protein sequence ID" value="MFC4130183.1"/>
    <property type="molecule type" value="Genomic_DNA"/>
</dbReference>
<gene>
    <name evidence="1" type="ORF">ACFOZ4_06140</name>
</gene>
<dbReference type="Proteomes" id="UP001595816">
    <property type="component" value="Unassembled WGS sequence"/>
</dbReference>
<protein>
    <submittedName>
        <fullName evidence="1">Uncharacterized protein</fullName>
    </submittedName>
</protein>
<comment type="caution">
    <text evidence="1">The sequence shown here is derived from an EMBL/GenBank/DDBJ whole genome shotgun (WGS) entry which is preliminary data.</text>
</comment>
<accession>A0ABV8LHV3</accession>
<organism evidence="1 2">
    <name type="scientific">Hamadaea flava</name>
    <dbReference type="NCBI Taxonomy" id="1742688"/>
    <lineage>
        <taxon>Bacteria</taxon>
        <taxon>Bacillati</taxon>
        <taxon>Actinomycetota</taxon>
        <taxon>Actinomycetes</taxon>
        <taxon>Micromonosporales</taxon>
        <taxon>Micromonosporaceae</taxon>
        <taxon>Hamadaea</taxon>
    </lineage>
</organism>
<sequence>MLASLAASVRITVPKSAVLCPCVCGALAVMSTAKRRCIRCGGTATGPKATRNAGRN</sequence>
<evidence type="ECO:0000313" key="1">
    <source>
        <dbReference type="EMBL" id="MFC4130183.1"/>
    </source>
</evidence>
<dbReference type="RefSeq" id="WP_253758373.1">
    <property type="nucleotide sequence ID" value="NZ_JAMZDZ010000001.1"/>
</dbReference>
<proteinExistence type="predicted"/>
<name>A0ABV8LHV3_9ACTN</name>
<evidence type="ECO:0000313" key="2">
    <source>
        <dbReference type="Proteomes" id="UP001595816"/>
    </source>
</evidence>
<reference evidence="2" key="1">
    <citation type="journal article" date="2019" name="Int. J. Syst. Evol. Microbiol.">
        <title>The Global Catalogue of Microorganisms (GCM) 10K type strain sequencing project: providing services to taxonomists for standard genome sequencing and annotation.</title>
        <authorList>
            <consortium name="The Broad Institute Genomics Platform"/>
            <consortium name="The Broad Institute Genome Sequencing Center for Infectious Disease"/>
            <person name="Wu L."/>
            <person name="Ma J."/>
        </authorList>
    </citation>
    <scope>NUCLEOTIDE SEQUENCE [LARGE SCALE GENOMIC DNA]</scope>
    <source>
        <strain evidence="2">CGMCC 4.7289</strain>
    </source>
</reference>